<proteinExistence type="predicted"/>
<gene>
    <name evidence="2" type="ORF">THMIRHAM_08820</name>
</gene>
<name>A0ABM7MCI5_9GAMM</name>
<dbReference type="PROSITE" id="PS51257">
    <property type="entry name" value="PROKAR_LIPOPROTEIN"/>
    <property type="match status" value="1"/>
</dbReference>
<keyword evidence="3" id="KW-1185">Reference proteome</keyword>
<evidence type="ECO:0000313" key="3">
    <source>
        <dbReference type="Proteomes" id="UP001054820"/>
    </source>
</evidence>
<dbReference type="RefSeq" id="WP_237263979.1">
    <property type="nucleotide sequence ID" value="NZ_AP024202.1"/>
</dbReference>
<dbReference type="EMBL" id="AP024202">
    <property type="protein sequence ID" value="BCN93097.1"/>
    <property type="molecule type" value="Genomic_DNA"/>
</dbReference>
<evidence type="ECO:0000256" key="1">
    <source>
        <dbReference type="SAM" id="SignalP"/>
    </source>
</evidence>
<evidence type="ECO:0000313" key="2">
    <source>
        <dbReference type="EMBL" id="BCN93097.1"/>
    </source>
</evidence>
<sequence length="191" mass="20713">MLKINLKNYQLTLILLSTSFLVACGGNQVQPTNTAASALPMNEKITSISLPQIAFVKSGPDINHKAVTECNLPAKFSVLFKKQAEDKGISVKVLSEENSNVNGYYLKTEFTHIHNGGNAFIGHRKYTQMQLILFKDGKPVSQGIFGRTSGGGMFAGFKGSCSVLGRTVEANAEDAVKWLENPVNNSYHGDS</sequence>
<feature type="chain" id="PRO_5045861479" description="DUF4410 domain-containing protein" evidence="1">
    <location>
        <begin position="24"/>
        <end position="191"/>
    </location>
</feature>
<organism evidence="2 3">
    <name type="scientific">Thiomicrorhabdus immobilis</name>
    <dbReference type="NCBI Taxonomy" id="2791037"/>
    <lineage>
        <taxon>Bacteria</taxon>
        <taxon>Pseudomonadati</taxon>
        <taxon>Pseudomonadota</taxon>
        <taxon>Gammaproteobacteria</taxon>
        <taxon>Thiotrichales</taxon>
        <taxon>Piscirickettsiaceae</taxon>
        <taxon>Thiomicrorhabdus</taxon>
    </lineage>
</organism>
<evidence type="ECO:0008006" key="4">
    <source>
        <dbReference type="Google" id="ProtNLM"/>
    </source>
</evidence>
<reference evidence="2" key="1">
    <citation type="journal article" date="2022" name="Arch. Microbiol.">
        <title>Thiomicrorhabdus immobilis sp. nov., a mesophilic sulfur-oxidizing bacterium isolated from sediment of a brackish lake in northern Japan.</title>
        <authorList>
            <person name="Kojima H."/>
            <person name="Mochizuki J."/>
            <person name="Kanda M."/>
            <person name="Watanabe T."/>
            <person name="Fukui M."/>
        </authorList>
    </citation>
    <scope>NUCLEOTIDE SEQUENCE</scope>
    <source>
        <strain evidence="2">Am19</strain>
    </source>
</reference>
<feature type="signal peptide" evidence="1">
    <location>
        <begin position="1"/>
        <end position="23"/>
    </location>
</feature>
<dbReference type="Proteomes" id="UP001054820">
    <property type="component" value="Chromosome"/>
</dbReference>
<keyword evidence="1" id="KW-0732">Signal</keyword>
<accession>A0ABM7MCI5</accession>
<protein>
    <recommendedName>
        <fullName evidence="4">DUF4410 domain-containing protein</fullName>
    </recommendedName>
</protein>